<proteinExistence type="inferred from homology"/>
<dbReference type="GO" id="GO:0004888">
    <property type="term" value="F:transmembrane signaling receptor activity"/>
    <property type="evidence" value="ECO:0007669"/>
    <property type="project" value="InterPro"/>
</dbReference>
<keyword evidence="10" id="KW-0675">Receptor</keyword>
<evidence type="ECO:0000256" key="10">
    <source>
        <dbReference type="ARBA" id="ARBA00023170"/>
    </source>
</evidence>
<evidence type="ECO:0000256" key="16">
    <source>
        <dbReference type="ARBA" id="ARBA00034430"/>
    </source>
</evidence>
<reference evidence="22" key="1">
    <citation type="journal article" date="2023" name="Science">
        <title>Genome structures resolve the early diversification of teleost fishes.</title>
        <authorList>
            <person name="Parey E."/>
            <person name="Louis A."/>
            <person name="Montfort J."/>
            <person name="Bouchez O."/>
            <person name="Roques C."/>
            <person name="Iampietro C."/>
            <person name="Lluch J."/>
            <person name="Castinel A."/>
            <person name="Donnadieu C."/>
            <person name="Desvignes T."/>
            <person name="Floi Bucao C."/>
            <person name="Jouanno E."/>
            <person name="Wen M."/>
            <person name="Mejri S."/>
            <person name="Dirks R."/>
            <person name="Jansen H."/>
            <person name="Henkel C."/>
            <person name="Chen W.J."/>
            <person name="Zahm M."/>
            <person name="Cabau C."/>
            <person name="Klopp C."/>
            <person name="Thompson A.W."/>
            <person name="Robinson-Rechavi M."/>
            <person name="Braasch I."/>
            <person name="Lecointre G."/>
            <person name="Bobe J."/>
            <person name="Postlethwait J.H."/>
            <person name="Berthelot C."/>
            <person name="Roest Crollius H."/>
            <person name="Guiguen Y."/>
        </authorList>
    </citation>
    <scope>NUCLEOTIDE SEQUENCE</scope>
    <source>
        <strain evidence="22">NC1722</strain>
    </source>
</reference>
<name>A0AAD7WKX1_9TELE</name>
<evidence type="ECO:0000256" key="20">
    <source>
        <dbReference type="RuleBase" id="RU000687"/>
    </source>
</evidence>
<evidence type="ECO:0000256" key="13">
    <source>
        <dbReference type="ARBA" id="ARBA00023286"/>
    </source>
</evidence>
<comment type="catalytic activity">
    <reaction evidence="18">
        <text>Ca(2+)(in) = Ca(2+)(out)</text>
        <dbReference type="Rhea" id="RHEA:29671"/>
        <dbReference type="ChEBI" id="CHEBI:29108"/>
    </reaction>
</comment>
<evidence type="ECO:0000256" key="7">
    <source>
        <dbReference type="ARBA" id="ARBA00023065"/>
    </source>
</evidence>
<dbReference type="InterPro" id="IPR006202">
    <property type="entry name" value="Neur_chan_lig-bd"/>
</dbReference>
<organism evidence="22 23">
    <name type="scientific">Aldrovandia affinis</name>
    <dbReference type="NCBI Taxonomy" id="143900"/>
    <lineage>
        <taxon>Eukaryota</taxon>
        <taxon>Metazoa</taxon>
        <taxon>Chordata</taxon>
        <taxon>Craniata</taxon>
        <taxon>Vertebrata</taxon>
        <taxon>Euteleostomi</taxon>
        <taxon>Actinopterygii</taxon>
        <taxon>Neopterygii</taxon>
        <taxon>Teleostei</taxon>
        <taxon>Notacanthiformes</taxon>
        <taxon>Halosauridae</taxon>
        <taxon>Aldrovandia</taxon>
    </lineage>
</organism>
<evidence type="ECO:0000313" key="23">
    <source>
        <dbReference type="Proteomes" id="UP001221898"/>
    </source>
</evidence>
<comment type="subcellular location">
    <subcellularLocation>
        <location evidence="15">Postsynaptic cell membrane</location>
        <topology evidence="15">Multi-pass membrane protein</topology>
    </subcellularLocation>
</comment>
<keyword evidence="5" id="KW-1133">Transmembrane helix</keyword>
<keyword evidence="1 20" id="KW-0813">Transport</keyword>
<keyword evidence="12" id="KW-0628">Postsynaptic cell membrane</keyword>
<comment type="catalytic activity">
    <reaction evidence="17">
        <text>Na(+)(in) = Na(+)(out)</text>
        <dbReference type="Rhea" id="RHEA:34963"/>
        <dbReference type="ChEBI" id="CHEBI:29101"/>
    </reaction>
</comment>
<evidence type="ECO:0000256" key="5">
    <source>
        <dbReference type="ARBA" id="ARBA00022989"/>
    </source>
</evidence>
<evidence type="ECO:0000256" key="2">
    <source>
        <dbReference type="ARBA" id="ARBA00022475"/>
    </source>
</evidence>
<dbReference type="GO" id="GO:0045211">
    <property type="term" value="C:postsynaptic membrane"/>
    <property type="evidence" value="ECO:0007669"/>
    <property type="project" value="UniProtKB-SubCell"/>
</dbReference>
<keyword evidence="13" id="KW-1071">Ligand-gated ion channel</keyword>
<comment type="catalytic activity">
    <reaction evidence="16">
        <text>K(+)(in) = K(+)(out)</text>
        <dbReference type="Rhea" id="RHEA:29463"/>
        <dbReference type="ChEBI" id="CHEBI:29103"/>
    </reaction>
</comment>
<keyword evidence="2" id="KW-1003">Cell membrane</keyword>
<keyword evidence="23" id="KW-1185">Reference proteome</keyword>
<protein>
    <recommendedName>
        <fullName evidence="21">Neurotransmitter-gated ion-channel ligand-binding domain-containing protein</fullName>
    </recommendedName>
</protein>
<comment type="function">
    <text evidence="19">Forms serotonin (5-hydroxytryptamine/5-HT3)-activated cation-selective channel complexes, which when activated cause fast, depolarizing responses in neurons.</text>
</comment>
<dbReference type="PANTHER" id="PTHR18945">
    <property type="entry name" value="NEUROTRANSMITTER GATED ION CHANNEL"/>
    <property type="match status" value="1"/>
</dbReference>
<accession>A0AAD7WKX1</accession>
<keyword evidence="3" id="KW-0812">Transmembrane</keyword>
<dbReference type="InterPro" id="IPR018000">
    <property type="entry name" value="Neurotransmitter_ion_chnl_CS"/>
</dbReference>
<keyword evidence="6" id="KW-0770">Synapse</keyword>
<evidence type="ECO:0000256" key="8">
    <source>
        <dbReference type="ARBA" id="ARBA00023136"/>
    </source>
</evidence>
<evidence type="ECO:0000256" key="3">
    <source>
        <dbReference type="ARBA" id="ARBA00022692"/>
    </source>
</evidence>
<dbReference type="InterPro" id="IPR006201">
    <property type="entry name" value="Neur_channel"/>
</dbReference>
<evidence type="ECO:0000256" key="9">
    <source>
        <dbReference type="ARBA" id="ARBA00023157"/>
    </source>
</evidence>
<evidence type="ECO:0000259" key="21">
    <source>
        <dbReference type="Pfam" id="PF02931"/>
    </source>
</evidence>
<feature type="chain" id="PRO_5041778691" description="Neurotransmitter-gated ion-channel ligand-binding domain-containing protein" evidence="20">
    <location>
        <begin position="22"/>
        <end position="225"/>
    </location>
</feature>
<evidence type="ECO:0000256" key="4">
    <source>
        <dbReference type="ARBA" id="ARBA00022729"/>
    </source>
</evidence>
<keyword evidence="4 20" id="KW-0732">Signal</keyword>
<evidence type="ECO:0000256" key="17">
    <source>
        <dbReference type="ARBA" id="ARBA00036239"/>
    </source>
</evidence>
<evidence type="ECO:0000256" key="14">
    <source>
        <dbReference type="ARBA" id="ARBA00023303"/>
    </source>
</evidence>
<evidence type="ECO:0000256" key="12">
    <source>
        <dbReference type="ARBA" id="ARBA00023257"/>
    </source>
</evidence>
<comment type="similarity">
    <text evidence="20">Belongs to the ligand-gated ion channel (TC 1.A.9) family.</text>
</comment>
<keyword evidence="7 20" id="KW-0406">Ion transport</keyword>
<dbReference type="Pfam" id="PF02931">
    <property type="entry name" value="Neur_chan_LBD"/>
    <property type="match status" value="1"/>
</dbReference>
<gene>
    <name evidence="22" type="ORF">AAFF_G00408990</name>
</gene>
<sequence>MFTLWLLCSLALTDFRTFSQSTEVGFPEREKNEKTKVKTLGKVSSEVSPDKKCSYQDVINYLNLTKDNGVYTISRPVRDWRHPTVVHLDINLYAILTVIEKSQIFTSFIWLSVSWNNELISWDPSMFCGISKVSLPKEMLWRPDLIIYEMIEEEDKTTQSPYIYIYHDGTVTMDQDHIIASTCKMDMYKFPFDTQSCVMTFGSSLYSGQPQDPALPPQRITPRDP</sequence>
<feature type="signal peptide" evidence="20">
    <location>
        <begin position="1"/>
        <end position="21"/>
    </location>
</feature>
<keyword evidence="8" id="KW-0472">Membrane</keyword>
<dbReference type="SUPFAM" id="SSF63712">
    <property type="entry name" value="Nicotinic receptor ligand binding domain-like"/>
    <property type="match status" value="1"/>
</dbReference>
<dbReference type="FunFam" id="2.70.170.10:FF:000017">
    <property type="entry name" value="5-hydroxytryptamine receptor 3A"/>
    <property type="match status" value="1"/>
</dbReference>
<comment type="caution">
    <text evidence="22">The sequence shown here is derived from an EMBL/GenBank/DDBJ whole genome shotgun (WGS) entry which is preliminary data.</text>
</comment>
<dbReference type="AlphaFoldDB" id="A0AAD7WKX1"/>
<evidence type="ECO:0000313" key="22">
    <source>
        <dbReference type="EMBL" id="KAJ8399794.1"/>
    </source>
</evidence>
<keyword evidence="14 20" id="KW-0407">Ion channel</keyword>
<dbReference type="InterPro" id="IPR036734">
    <property type="entry name" value="Neur_chan_lig-bd_sf"/>
</dbReference>
<dbReference type="GO" id="GO:0005230">
    <property type="term" value="F:extracellular ligand-gated monoatomic ion channel activity"/>
    <property type="evidence" value="ECO:0007669"/>
    <property type="project" value="InterPro"/>
</dbReference>
<feature type="domain" description="Neurotransmitter-gated ion-channel ligand-binding" evidence="21">
    <location>
        <begin position="74"/>
        <end position="209"/>
    </location>
</feature>
<keyword evidence="9" id="KW-1015">Disulfide bond</keyword>
<dbReference type="Proteomes" id="UP001221898">
    <property type="component" value="Unassembled WGS sequence"/>
</dbReference>
<evidence type="ECO:0000256" key="11">
    <source>
        <dbReference type="ARBA" id="ARBA00023180"/>
    </source>
</evidence>
<dbReference type="PROSITE" id="PS00236">
    <property type="entry name" value="NEUROTR_ION_CHANNEL"/>
    <property type="match status" value="1"/>
</dbReference>
<dbReference type="EMBL" id="JAINUG010000081">
    <property type="protein sequence ID" value="KAJ8399794.1"/>
    <property type="molecule type" value="Genomic_DNA"/>
</dbReference>
<dbReference type="PRINTS" id="PR00252">
    <property type="entry name" value="NRIONCHANNEL"/>
</dbReference>
<evidence type="ECO:0000256" key="19">
    <source>
        <dbReference type="ARBA" id="ARBA00037540"/>
    </source>
</evidence>
<dbReference type="Gene3D" id="2.70.170.10">
    <property type="entry name" value="Neurotransmitter-gated ion-channel ligand-binding domain"/>
    <property type="match status" value="1"/>
</dbReference>
<keyword evidence="11" id="KW-0325">Glycoprotein</keyword>
<evidence type="ECO:0000256" key="15">
    <source>
        <dbReference type="ARBA" id="ARBA00034104"/>
    </source>
</evidence>
<evidence type="ECO:0000256" key="1">
    <source>
        <dbReference type="ARBA" id="ARBA00022448"/>
    </source>
</evidence>
<evidence type="ECO:0000256" key="18">
    <source>
        <dbReference type="ARBA" id="ARBA00036634"/>
    </source>
</evidence>
<evidence type="ECO:0000256" key="6">
    <source>
        <dbReference type="ARBA" id="ARBA00023018"/>
    </source>
</evidence>